<keyword evidence="2 6" id="KW-0808">Transferase</keyword>
<feature type="domain" description="GST C-terminal" evidence="5">
    <location>
        <begin position="136"/>
        <end position="258"/>
    </location>
</feature>
<protein>
    <recommendedName>
        <fullName evidence="1">glutathione transferase</fullName>
        <ecNumber evidence="1">2.5.1.18</ecNumber>
    </recommendedName>
</protein>
<dbReference type="GO" id="GO:0004364">
    <property type="term" value="F:glutathione transferase activity"/>
    <property type="evidence" value="ECO:0007669"/>
    <property type="project" value="UniProtKB-EC"/>
</dbReference>
<dbReference type="PROSITE" id="PS50405">
    <property type="entry name" value="GST_CTER"/>
    <property type="match status" value="1"/>
</dbReference>
<accession>A0A1C9HY72</accession>
<dbReference type="Pfam" id="PF13409">
    <property type="entry name" value="GST_N_2"/>
    <property type="match status" value="1"/>
</dbReference>
<dbReference type="SUPFAM" id="SSF47616">
    <property type="entry name" value="GST C-terminal domain-like"/>
    <property type="match status" value="1"/>
</dbReference>
<dbReference type="InterPro" id="IPR036282">
    <property type="entry name" value="Glutathione-S-Trfase_C_sf"/>
</dbReference>
<organism evidence="6">
    <name type="scientific">Rhizobium leguminosarum bv. trifolii</name>
    <dbReference type="NCBI Taxonomy" id="386"/>
    <lineage>
        <taxon>Bacteria</taxon>
        <taxon>Pseudomonadati</taxon>
        <taxon>Pseudomonadota</taxon>
        <taxon>Alphaproteobacteria</taxon>
        <taxon>Hyphomicrobiales</taxon>
        <taxon>Rhizobiaceae</taxon>
        <taxon>Rhizobium/Agrobacterium group</taxon>
        <taxon>Rhizobium</taxon>
    </lineage>
</organism>
<dbReference type="AlphaFoldDB" id="A0A1C9HY72"/>
<dbReference type="GO" id="GO:0005737">
    <property type="term" value="C:cytoplasm"/>
    <property type="evidence" value="ECO:0007669"/>
    <property type="project" value="TreeGrafter"/>
</dbReference>
<evidence type="ECO:0000256" key="3">
    <source>
        <dbReference type="ARBA" id="ARBA00047960"/>
    </source>
</evidence>
<dbReference type="SUPFAM" id="SSF52833">
    <property type="entry name" value="Thioredoxin-like"/>
    <property type="match status" value="1"/>
</dbReference>
<dbReference type="SFLD" id="SFLDG00358">
    <property type="entry name" value="Main_(cytGST)"/>
    <property type="match status" value="1"/>
</dbReference>
<evidence type="ECO:0000256" key="1">
    <source>
        <dbReference type="ARBA" id="ARBA00012452"/>
    </source>
</evidence>
<dbReference type="CDD" id="cd00299">
    <property type="entry name" value="GST_C_family"/>
    <property type="match status" value="1"/>
</dbReference>
<dbReference type="InterPro" id="IPR050983">
    <property type="entry name" value="GST_Omega/HSP26"/>
</dbReference>
<dbReference type="PANTHER" id="PTHR43968:SF6">
    <property type="entry name" value="GLUTATHIONE S-TRANSFERASE OMEGA"/>
    <property type="match status" value="1"/>
</dbReference>
<dbReference type="InterPro" id="IPR010987">
    <property type="entry name" value="Glutathione-S-Trfase_C-like"/>
</dbReference>
<proteinExistence type="predicted"/>
<evidence type="ECO:0000259" key="5">
    <source>
        <dbReference type="PROSITE" id="PS50405"/>
    </source>
</evidence>
<evidence type="ECO:0000313" key="6">
    <source>
        <dbReference type="EMBL" id="AOO91591.1"/>
    </source>
</evidence>
<comment type="catalytic activity">
    <reaction evidence="3">
        <text>RX + glutathione = an S-substituted glutathione + a halide anion + H(+)</text>
        <dbReference type="Rhea" id="RHEA:16437"/>
        <dbReference type="ChEBI" id="CHEBI:15378"/>
        <dbReference type="ChEBI" id="CHEBI:16042"/>
        <dbReference type="ChEBI" id="CHEBI:17792"/>
        <dbReference type="ChEBI" id="CHEBI:57925"/>
        <dbReference type="ChEBI" id="CHEBI:90779"/>
        <dbReference type="EC" id="2.5.1.18"/>
    </reaction>
</comment>
<dbReference type="InterPro" id="IPR004045">
    <property type="entry name" value="Glutathione_S-Trfase_N"/>
</dbReference>
<dbReference type="InterPro" id="IPR045073">
    <property type="entry name" value="Omega/Tau-like"/>
</dbReference>
<dbReference type="PROSITE" id="PS50404">
    <property type="entry name" value="GST_NTER"/>
    <property type="match status" value="1"/>
</dbReference>
<evidence type="ECO:0000259" key="4">
    <source>
        <dbReference type="PROSITE" id="PS50404"/>
    </source>
</evidence>
<dbReference type="Gene3D" id="1.20.1050.10">
    <property type="match status" value="1"/>
</dbReference>
<name>A0A1C9HY72_RHILT</name>
<dbReference type="EC" id="2.5.1.18" evidence="1"/>
<feature type="domain" description="GST N-terminal" evidence="4">
    <location>
        <begin position="48"/>
        <end position="131"/>
    </location>
</feature>
<dbReference type="InterPro" id="IPR040079">
    <property type="entry name" value="Glutathione_S-Trfase"/>
</dbReference>
<dbReference type="EMBL" id="KX489227">
    <property type="protein sequence ID" value="AOO91591.1"/>
    <property type="molecule type" value="Genomic_DNA"/>
</dbReference>
<dbReference type="SFLD" id="SFLDG01152">
    <property type="entry name" value="Main.3:_Omega-_and_Tau-like"/>
    <property type="match status" value="1"/>
</dbReference>
<reference evidence="6" key="1">
    <citation type="journal article" date="2015" name="BMC Genomics">
        <title>Transcriptome profiling of a Rhizobium leguminosarum bv. trifolii rosR mutant reveals the role of the transcriptional regulator RosR in motility, synthesis of cell-surface components, and other cellular processes.</title>
        <authorList>
            <person name="Rachwal K."/>
            <person name="Matczynska E."/>
            <person name="Janczarek M."/>
        </authorList>
    </citation>
    <scope>NUCLEOTIDE SEQUENCE</scope>
    <source>
        <strain evidence="6">Rt24.2</strain>
    </source>
</reference>
<reference evidence="6" key="2">
    <citation type="journal article" date="2016" name="Front. Microbiol.">
        <title>The Regulatory Protein RosR Affects Rhizobium leguminosarum bv. trifolii Protein Profiles, Cell Surface Properties, and Symbiosis with Clover.</title>
        <authorList>
            <person name="Rachwal K."/>
            <person name="Boguszewska A."/>
            <person name="Kopcinska J."/>
            <person name="Karas M."/>
            <person name="Tchorzewski M."/>
            <person name="Janczarek M."/>
        </authorList>
    </citation>
    <scope>NUCLEOTIDE SEQUENCE</scope>
    <source>
        <strain evidence="6">Rt24.2</strain>
    </source>
</reference>
<dbReference type="PANTHER" id="PTHR43968">
    <property type="match status" value="1"/>
</dbReference>
<dbReference type="Gene3D" id="3.40.30.10">
    <property type="entry name" value="Glutaredoxin"/>
    <property type="match status" value="1"/>
</dbReference>
<sequence length="273" mass="30475">MLVQAEVTASLGFDVFSDINAITSILNSVASDIRCSYIYHRRMETVMSKLTLVSHHLCPYVQRAAIALLEKGVPFERINIDLANKPDWFLQISPLGKVPLLRIEEEDGSEAVLFESSVICEYLEETQPGVALHPKDALTRARHRGWMEFGSSVLSDLWGYETAQDADPLEAKRKALIAKFATLEGVLTDGPYFAGNDFSLVDAVFAPVFRYFDLFDTLGDSGIFEGLERVARWRKALSERASVRAAVGADYPQRLMEFLEKHNSILLRQAAAA</sequence>
<dbReference type="SFLD" id="SFLDS00019">
    <property type="entry name" value="Glutathione_Transferase_(cytos"/>
    <property type="match status" value="1"/>
</dbReference>
<dbReference type="InterPro" id="IPR036249">
    <property type="entry name" value="Thioredoxin-like_sf"/>
</dbReference>
<dbReference type="Pfam" id="PF13410">
    <property type="entry name" value="GST_C_2"/>
    <property type="match status" value="1"/>
</dbReference>
<evidence type="ECO:0000256" key="2">
    <source>
        <dbReference type="ARBA" id="ARBA00022679"/>
    </source>
</evidence>